<gene>
    <name evidence="2" type="ORF">B0H67DRAFT_93714</name>
</gene>
<evidence type="ECO:0000313" key="2">
    <source>
        <dbReference type="EMBL" id="KAK0732078.1"/>
    </source>
</evidence>
<dbReference type="Proteomes" id="UP001172102">
    <property type="component" value="Unassembled WGS sequence"/>
</dbReference>
<dbReference type="EMBL" id="JAUKUA010000001">
    <property type="protein sequence ID" value="KAK0732078.1"/>
    <property type="molecule type" value="Genomic_DNA"/>
</dbReference>
<evidence type="ECO:0000256" key="1">
    <source>
        <dbReference type="SAM" id="MobiDB-lite"/>
    </source>
</evidence>
<proteinExistence type="predicted"/>
<dbReference type="AlphaFoldDB" id="A0AA40EE81"/>
<protein>
    <submittedName>
        <fullName evidence="2">Uncharacterized protein</fullName>
    </submittedName>
</protein>
<organism evidence="2 3">
    <name type="scientific">Lasiosphaeris hirsuta</name>
    <dbReference type="NCBI Taxonomy" id="260670"/>
    <lineage>
        <taxon>Eukaryota</taxon>
        <taxon>Fungi</taxon>
        <taxon>Dikarya</taxon>
        <taxon>Ascomycota</taxon>
        <taxon>Pezizomycotina</taxon>
        <taxon>Sordariomycetes</taxon>
        <taxon>Sordariomycetidae</taxon>
        <taxon>Sordariales</taxon>
        <taxon>Lasiosphaeriaceae</taxon>
        <taxon>Lasiosphaeris</taxon>
    </lineage>
</organism>
<reference evidence="2" key="1">
    <citation type="submission" date="2023-06" db="EMBL/GenBank/DDBJ databases">
        <title>Genome-scale phylogeny and comparative genomics of the fungal order Sordariales.</title>
        <authorList>
            <consortium name="Lawrence Berkeley National Laboratory"/>
            <person name="Hensen N."/>
            <person name="Bonometti L."/>
            <person name="Westerberg I."/>
            <person name="Brannstrom I.O."/>
            <person name="Guillou S."/>
            <person name="Cros-Aarteil S."/>
            <person name="Calhoun S."/>
            <person name="Haridas S."/>
            <person name="Kuo A."/>
            <person name="Mondo S."/>
            <person name="Pangilinan J."/>
            <person name="Riley R."/>
            <person name="Labutti K."/>
            <person name="Andreopoulos B."/>
            <person name="Lipzen A."/>
            <person name="Chen C."/>
            <person name="Yanf M."/>
            <person name="Daum C."/>
            <person name="Ng V."/>
            <person name="Clum A."/>
            <person name="Steindorff A."/>
            <person name="Ohm R."/>
            <person name="Martin F."/>
            <person name="Silar P."/>
            <person name="Natvig D."/>
            <person name="Lalanne C."/>
            <person name="Gautier V."/>
            <person name="Ament-Velasquez S.L."/>
            <person name="Kruys A."/>
            <person name="Hutchinson M.I."/>
            <person name="Powell A.J."/>
            <person name="Barry K."/>
            <person name="Miller A.N."/>
            <person name="Grigoriev I.V."/>
            <person name="Debuchy R."/>
            <person name="Gladieux P."/>
            <person name="Thoren M.H."/>
            <person name="Johannesson H."/>
        </authorList>
    </citation>
    <scope>NUCLEOTIDE SEQUENCE</scope>
    <source>
        <strain evidence="2">SMH4607-1</strain>
    </source>
</reference>
<evidence type="ECO:0000313" key="3">
    <source>
        <dbReference type="Proteomes" id="UP001172102"/>
    </source>
</evidence>
<sequence length="286" mass="31762">MDRPHSSRSGAFAFAFGMAQKGLDSERIRGPKRVLIRQLFNYSSWPASFIPTSSLIARASHHRRDTGTEATKQTSLDCENSSSRPTQAYPTTKMSSLPRETSPGSLTFNGLSLAESPPKEWVKTLEQDRKATLKESTMPSRGPDVPFRFPNTMAKRTPEPPLTASITPEEATQGPEDALAVPTEAPRGREKASNIPVEALVVSEATHGTKKALIQWEEASWRPEEALQARNVTVPTEAAMRRDQEWRFRIIEALNSVGRDEAAALEKAVGVVADFWTTWEFGYYLD</sequence>
<keyword evidence="3" id="KW-1185">Reference proteome</keyword>
<feature type="region of interest" description="Disordered" evidence="1">
    <location>
        <begin position="135"/>
        <end position="175"/>
    </location>
</feature>
<feature type="compositionally biased region" description="Polar residues" evidence="1">
    <location>
        <begin position="68"/>
        <end position="110"/>
    </location>
</feature>
<comment type="caution">
    <text evidence="2">The sequence shown here is derived from an EMBL/GenBank/DDBJ whole genome shotgun (WGS) entry which is preliminary data.</text>
</comment>
<name>A0AA40EE81_9PEZI</name>
<feature type="region of interest" description="Disordered" evidence="1">
    <location>
        <begin position="60"/>
        <end position="113"/>
    </location>
</feature>
<accession>A0AA40EE81</accession>